<feature type="signal peptide" evidence="1">
    <location>
        <begin position="1"/>
        <end position="19"/>
    </location>
</feature>
<keyword evidence="1" id="KW-0732">Signal</keyword>
<evidence type="ECO:0008006" key="4">
    <source>
        <dbReference type="Google" id="ProtNLM"/>
    </source>
</evidence>
<evidence type="ECO:0000313" key="2">
    <source>
        <dbReference type="EMBL" id="CUH85895.1"/>
    </source>
</evidence>
<protein>
    <recommendedName>
        <fullName evidence="4">Plant Basic Secretory Protein</fullName>
    </recommendedName>
</protein>
<feature type="chain" id="PRO_5006063757" description="Plant Basic Secretory Protein" evidence="1">
    <location>
        <begin position="20"/>
        <end position="242"/>
    </location>
</feature>
<proteinExistence type="predicted"/>
<dbReference type="STRING" id="340021.TM5383_03138"/>
<keyword evidence="3" id="KW-1185">Reference proteome</keyword>
<reference evidence="2 3" key="1">
    <citation type="submission" date="2015-09" db="EMBL/GenBank/DDBJ databases">
        <authorList>
            <consortium name="Swine Surveillance"/>
        </authorList>
    </citation>
    <scope>NUCLEOTIDE SEQUENCE [LARGE SCALE GENOMIC DNA]</scope>
    <source>
        <strain evidence="2 3">CECT 8383</strain>
    </source>
</reference>
<dbReference type="AlphaFoldDB" id="A0A0P1GTB4"/>
<organism evidence="2 3">
    <name type="scientific">Thalassovita mediterranea</name>
    <dbReference type="NCBI Taxonomy" id="340021"/>
    <lineage>
        <taxon>Bacteria</taxon>
        <taxon>Pseudomonadati</taxon>
        <taxon>Pseudomonadota</taxon>
        <taxon>Alphaproteobacteria</taxon>
        <taxon>Rhodobacterales</taxon>
        <taxon>Roseobacteraceae</taxon>
        <taxon>Thalassovita</taxon>
    </lineage>
</organism>
<dbReference type="OrthoDB" id="8686772at2"/>
<dbReference type="PROSITE" id="PS51257">
    <property type="entry name" value="PROKAR_LIPOPROTEIN"/>
    <property type="match status" value="1"/>
</dbReference>
<name>A0A0P1GTB4_9RHOB</name>
<gene>
    <name evidence="2" type="ORF">TM5383_03138</name>
</gene>
<dbReference type="EMBL" id="CYSF01000018">
    <property type="protein sequence ID" value="CUH85895.1"/>
    <property type="molecule type" value="Genomic_DNA"/>
</dbReference>
<dbReference type="RefSeq" id="WP_058319949.1">
    <property type="nucleotide sequence ID" value="NZ_CYSF01000018.1"/>
</dbReference>
<dbReference type="Proteomes" id="UP000051681">
    <property type="component" value="Unassembled WGS sequence"/>
</dbReference>
<evidence type="ECO:0000313" key="3">
    <source>
        <dbReference type="Proteomes" id="UP000051681"/>
    </source>
</evidence>
<sequence>MQRLFLFFCLCLTCLTMTACGRPLTEGERHYAQTLYGDQLDLDRVRLVDGHFARSVKWRYAPRPRVTCQERIFPPVTGEFLETSPGAIALYQRVFVRRDLYRDDFTQVYALRGNATDPKTRPATNLYDLMLFAHEMAHVWQWQNRSRTNYSPWRAAGEHGGGRDPYLFDINSQPDFLSFPFEQQAAIVEEFTCCRALAPQAARTKRLHDMLAEVMPVQLLQSRADAIAAVPWKGVEVQGICD</sequence>
<accession>A0A0P1GTB4</accession>
<evidence type="ECO:0000256" key="1">
    <source>
        <dbReference type="SAM" id="SignalP"/>
    </source>
</evidence>